<proteinExistence type="predicted"/>
<accession>A0L4P2</accession>
<reference evidence="2" key="1">
    <citation type="journal article" date="2009" name="Appl. Environ. Microbiol.">
        <title>Complete genome sequence of the chemolithoautotrophic marine magnetotactic coccus strain MC-1.</title>
        <authorList>
            <person name="Schubbe S."/>
            <person name="Williams T.J."/>
            <person name="Xie G."/>
            <person name="Kiss H.E."/>
            <person name="Brettin T.S."/>
            <person name="Martinez D."/>
            <person name="Ross C.A."/>
            <person name="Schuler D."/>
            <person name="Cox B.L."/>
            <person name="Nealson K.H."/>
            <person name="Bazylinski D.A."/>
        </authorList>
    </citation>
    <scope>NUCLEOTIDE SEQUENCE [LARGE SCALE GENOMIC DNA]</scope>
    <source>
        <strain evidence="2">ATCC BAA-1437 / JCM 17883 / MC-1</strain>
    </source>
</reference>
<sequence length="295" mass="32530">MTMFYPRALTIRRHVATLLLGGLLLSGCQSNPYTSRLHKMARQAMLSYHLLPGVTFDLASWQRTETPGAVLHLYVESSGFVQQGGGQLSQDPTPHHPMAFYLAAVDPHPNVAYLARPCQYVLENPQQRRNCAPRYWSSHALDDVVMADLLRATDWLQHAAGATQIHLIGVGSGASAAAWLSAKRPAVTRFLSVDGIFTPQAAPPLELPPPSELPPSLSTMEAFNLLAQQLASVPQRHYITGLDHTLSSNHIQPFIITMGRHACAHVALHRYADLNQLLKHWPSLLTEPLHCADRS</sequence>
<dbReference type="AlphaFoldDB" id="A0L4P2"/>
<dbReference type="eggNOG" id="COG1073">
    <property type="taxonomic scope" value="Bacteria"/>
</dbReference>
<name>A0L4P2_MAGMM</name>
<dbReference type="SUPFAM" id="SSF53474">
    <property type="entry name" value="alpha/beta-Hydrolases"/>
    <property type="match status" value="1"/>
</dbReference>
<dbReference type="Gene3D" id="3.40.50.1820">
    <property type="entry name" value="alpha/beta hydrolase"/>
    <property type="match status" value="1"/>
</dbReference>
<evidence type="ECO:0000313" key="2">
    <source>
        <dbReference type="Proteomes" id="UP000002586"/>
    </source>
</evidence>
<reference evidence="1 2" key="2">
    <citation type="journal article" date="2012" name="Int. J. Syst. Evol. Microbiol.">
        <title>Magnetococcus marinus gen. nov., sp. nov., a marine, magnetotactic bacterium that represents a novel lineage (Magnetococcaceae fam. nov.; Magnetococcales ord. nov.) at the base of the Alphaproteobacteria.</title>
        <authorList>
            <person name="Bazylinski D.A."/>
            <person name="Williams T.J."/>
            <person name="Lefevre C.T."/>
            <person name="Berg R.J."/>
            <person name="Zhang C.L."/>
            <person name="Bowser S.S."/>
            <person name="Dean A.J."/>
            <person name="Beveridge T.J."/>
        </authorList>
    </citation>
    <scope>NUCLEOTIDE SEQUENCE [LARGE SCALE GENOMIC DNA]</scope>
    <source>
        <strain evidence="2">ATCC BAA-1437 / JCM 17883 / MC-1</strain>
    </source>
</reference>
<dbReference type="OrthoDB" id="5451115at2"/>
<organism evidence="1 2">
    <name type="scientific">Magnetococcus marinus (strain ATCC BAA-1437 / JCM 17883 / MC-1)</name>
    <dbReference type="NCBI Taxonomy" id="156889"/>
    <lineage>
        <taxon>Bacteria</taxon>
        <taxon>Pseudomonadati</taxon>
        <taxon>Pseudomonadota</taxon>
        <taxon>Magnetococcia</taxon>
        <taxon>Magnetococcales</taxon>
        <taxon>Magnetococcaceae</taxon>
        <taxon>Magnetococcus</taxon>
    </lineage>
</organism>
<gene>
    <name evidence="1" type="ordered locus">Mmc1_0409</name>
</gene>
<protein>
    <submittedName>
        <fullName evidence="1">Uncharacterized protein</fullName>
    </submittedName>
</protein>
<dbReference type="KEGG" id="mgm:Mmc1_0409"/>
<dbReference type="STRING" id="156889.Mmc1_0409"/>
<dbReference type="EMBL" id="CP000471">
    <property type="protein sequence ID" value="ABK42935.1"/>
    <property type="molecule type" value="Genomic_DNA"/>
</dbReference>
<dbReference type="HOGENOM" id="CLU_074075_0_0_5"/>
<dbReference type="RefSeq" id="WP_011712105.1">
    <property type="nucleotide sequence ID" value="NC_008576.1"/>
</dbReference>
<dbReference type="PROSITE" id="PS51257">
    <property type="entry name" value="PROKAR_LIPOPROTEIN"/>
    <property type="match status" value="1"/>
</dbReference>
<evidence type="ECO:0000313" key="1">
    <source>
        <dbReference type="EMBL" id="ABK42935.1"/>
    </source>
</evidence>
<dbReference type="Proteomes" id="UP000002586">
    <property type="component" value="Chromosome"/>
</dbReference>
<keyword evidence="2" id="KW-1185">Reference proteome</keyword>
<dbReference type="InterPro" id="IPR029058">
    <property type="entry name" value="AB_hydrolase_fold"/>
</dbReference>